<reference evidence="1" key="1">
    <citation type="submission" date="2024-06" db="EMBL/GenBank/DDBJ databases">
        <title>New lytic and new temperate phages specific for Staphylococcus hyicus.</title>
        <authorList>
            <person name="Petrzik K."/>
            <person name="Sovova L."/>
        </authorList>
    </citation>
    <scope>NUCLEOTIDE SEQUENCE</scope>
</reference>
<protein>
    <submittedName>
        <fullName evidence="1">Uncharacterized protein</fullName>
    </submittedName>
</protein>
<proteinExistence type="predicted"/>
<name>A0AB39C7Q7_9CAUD</name>
<sequence>MKTLRLFVKVGAIRVVIYVFRQLYLANVAFKIQHDAIPKNERAIIDAGRAIGLSEIDISRLISKANQIVEDK</sequence>
<dbReference type="EMBL" id="PP971698">
    <property type="protein sequence ID" value="XDJ02665.1"/>
    <property type="molecule type" value="Genomic_DNA"/>
</dbReference>
<organism evidence="1">
    <name type="scientific">Staphylococcus phage Pel11</name>
    <dbReference type="NCBI Taxonomy" id="3235046"/>
    <lineage>
        <taxon>Viruses</taxon>
        <taxon>Duplodnaviria</taxon>
        <taxon>Heunggongvirae</taxon>
        <taxon>Uroviricota</taxon>
        <taxon>Caudoviricetes</taxon>
        <taxon>Coventryvirus</taxon>
    </lineage>
</organism>
<accession>A0AB39C7Q7</accession>
<evidence type="ECO:0000313" key="1">
    <source>
        <dbReference type="EMBL" id="XDJ02665.1"/>
    </source>
</evidence>